<dbReference type="InterPro" id="IPR016181">
    <property type="entry name" value="Acyl_CoA_acyltransferase"/>
</dbReference>
<keyword evidence="2" id="KW-0808">Transferase</keyword>
<evidence type="ECO:0000313" key="2">
    <source>
        <dbReference type="EMBL" id="PZP28496.1"/>
    </source>
</evidence>
<evidence type="ECO:0000259" key="1">
    <source>
        <dbReference type="PROSITE" id="PS51186"/>
    </source>
</evidence>
<dbReference type="GO" id="GO:0016747">
    <property type="term" value="F:acyltransferase activity, transferring groups other than amino-acyl groups"/>
    <property type="evidence" value="ECO:0007669"/>
    <property type="project" value="InterPro"/>
</dbReference>
<sequence>MTVLLTPRLRLEPLQAQHFDALHRLNRDPDVMRYITGRPDTPDDTRLMIERVQARWAEFGYSWWGFMRLSDGELIGAGCIQHLNRDPQGPLETGWRLRQDTWGQGYASEAARHMVGWAFETLQPDLVCAVCQPPNIPSATVMERLGMAYSGLGRWYDMECKRYDISAAQWAASGARAQWERERQSPPTK</sequence>
<organism evidence="2 3">
    <name type="scientific">Roseateles depolymerans</name>
    <dbReference type="NCBI Taxonomy" id="76731"/>
    <lineage>
        <taxon>Bacteria</taxon>
        <taxon>Pseudomonadati</taxon>
        <taxon>Pseudomonadota</taxon>
        <taxon>Betaproteobacteria</taxon>
        <taxon>Burkholderiales</taxon>
        <taxon>Sphaerotilaceae</taxon>
        <taxon>Roseateles</taxon>
    </lineage>
</organism>
<dbReference type="Proteomes" id="UP000249633">
    <property type="component" value="Unassembled WGS sequence"/>
</dbReference>
<dbReference type="PROSITE" id="PS51186">
    <property type="entry name" value="GNAT"/>
    <property type="match status" value="1"/>
</dbReference>
<feature type="domain" description="N-acetyltransferase" evidence="1">
    <location>
        <begin position="9"/>
        <end position="163"/>
    </location>
</feature>
<dbReference type="InterPro" id="IPR051531">
    <property type="entry name" value="N-acetyltransferase"/>
</dbReference>
<dbReference type="InterPro" id="IPR000182">
    <property type="entry name" value="GNAT_dom"/>
</dbReference>
<dbReference type="Gene3D" id="3.40.630.30">
    <property type="match status" value="1"/>
</dbReference>
<name>A0A2W5F7H1_9BURK</name>
<gene>
    <name evidence="2" type="ORF">DI603_19125</name>
</gene>
<dbReference type="AlphaFoldDB" id="A0A2W5F7H1"/>
<dbReference type="EMBL" id="QFOD01000022">
    <property type="protein sequence ID" value="PZP28496.1"/>
    <property type="molecule type" value="Genomic_DNA"/>
</dbReference>
<comment type="caution">
    <text evidence="2">The sequence shown here is derived from an EMBL/GenBank/DDBJ whole genome shotgun (WGS) entry which is preliminary data.</text>
</comment>
<proteinExistence type="predicted"/>
<dbReference type="PANTHER" id="PTHR43792:SF1">
    <property type="entry name" value="N-ACETYLTRANSFERASE DOMAIN-CONTAINING PROTEIN"/>
    <property type="match status" value="1"/>
</dbReference>
<accession>A0A2W5F7H1</accession>
<dbReference type="Pfam" id="PF13302">
    <property type="entry name" value="Acetyltransf_3"/>
    <property type="match status" value="1"/>
</dbReference>
<evidence type="ECO:0000313" key="3">
    <source>
        <dbReference type="Proteomes" id="UP000249633"/>
    </source>
</evidence>
<dbReference type="PANTHER" id="PTHR43792">
    <property type="entry name" value="GNAT FAMILY, PUTATIVE (AFU_ORTHOLOGUE AFUA_3G00765)-RELATED-RELATED"/>
    <property type="match status" value="1"/>
</dbReference>
<reference evidence="2 3" key="1">
    <citation type="submission" date="2017-08" db="EMBL/GenBank/DDBJ databases">
        <title>Infants hospitalized years apart are colonized by the same room-sourced microbial strains.</title>
        <authorList>
            <person name="Brooks B."/>
            <person name="Olm M.R."/>
            <person name="Firek B.A."/>
            <person name="Baker R."/>
            <person name="Thomas B.C."/>
            <person name="Morowitz M.J."/>
            <person name="Banfield J.F."/>
        </authorList>
    </citation>
    <scope>NUCLEOTIDE SEQUENCE [LARGE SCALE GENOMIC DNA]</scope>
    <source>
        <strain evidence="2">S2_012_000_R2_81</strain>
    </source>
</reference>
<protein>
    <submittedName>
        <fullName evidence="2">N-acetyltransferase</fullName>
    </submittedName>
</protein>
<dbReference type="SUPFAM" id="SSF55729">
    <property type="entry name" value="Acyl-CoA N-acyltransferases (Nat)"/>
    <property type="match status" value="1"/>
</dbReference>